<feature type="domain" description="CUB" evidence="3">
    <location>
        <begin position="1"/>
        <end position="93"/>
    </location>
</feature>
<dbReference type="PANTHER" id="PTHR22991">
    <property type="entry name" value="PROTEIN CBG13490"/>
    <property type="match status" value="1"/>
</dbReference>
<dbReference type="PROSITE" id="PS01180">
    <property type="entry name" value="CUB"/>
    <property type="match status" value="1"/>
</dbReference>
<reference evidence="4" key="1">
    <citation type="submission" date="2023-10" db="EMBL/GenBank/DDBJ databases">
        <title>Genome assembly of Pristionchus species.</title>
        <authorList>
            <person name="Yoshida K."/>
            <person name="Sommer R.J."/>
        </authorList>
    </citation>
    <scope>NUCLEOTIDE SEQUENCE</scope>
    <source>
        <strain evidence="4">RS5133</strain>
    </source>
</reference>
<dbReference type="InterPro" id="IPR000859">
    <property type="entry name" value="CUB_dom"/>
</dbReference>
<dbReference type="AlphaFoldDB" id="A0AAV5W6U1"/>
<evidence type="ECO:0000313" key="4">
    <source>
        <dbReference type="EMBL" id="GMT26459.1"/>
    </source>
</evidence>
<dbReference type="Proteomes" id="UP001432322">
    <property type="component" value="Unassembled WGS sequence"/>
</dbReference>
<evidence type="ECO:0000256" key="2">
    <source>
        <dbReference type="PROSITE-ProRule" id="PRU00059"/>
    </source>
</evidence>
<dbReference type="SUPFAM" id="SSF49854">
    <property type="entry name" value="Spermadhesin, CUB domain"/>
    <property type="match status" value="1"/>
</dbReference>
<organism evidence="4 5">
    <name type="scientific">Pristionchus fissidentatus</name>
    <dbReference type="NCBI Taxonomy" id="1538716"/>
    <lineage>
        <taxon>Eukaryota</taxon>
        <taxon>Metazoa</taxon>
        <taxon>Ecdysozoa</taxon>
        <taxon>Nematoda</taxon>
        <taxon>Chromadorea</taxon>
        <taxon>Rhabditida</taxon>
        <taxon>Rhabditina</taxon>
        <taxon>Diplogasteromorpha</taxon>
        <taxon>Diplogasteroidea</taxon>
        <taxon>Neodiplogasteridae</taxon>
        <taxon>Pristionchus</taxon>
    </lineage>
</organism>
<gene>
    <name evidence="4" type="ORF">PFISCL1PPCAC_17756</name>
</gene>
<dbReference type="Gene3D" id="2.60.120.290">
    <property type="entry name" value="Spermadhesin, CUB domain"/>
    <property type="match status" value="1"/>
</dbReference>
<evidence type="ECO:0000313" key="5">
    <source>
        <dbReference type="Proteomes" id="UP001432322"/>
    </source>
</evidence>
<dbReference type="CDD" id="cd00041">
    <property type="entry name" value="CUB"/>
    <property type="match status" value="1"/>
</dbReference>
<name>A0AAV5W6U1_9BILA</name>
<comment type="caution">
    <text evidence="4">The sequence shown here is derived from an EMBL/GenBank/DDBJ whole genome shotgun (WGS) entry which is preliminary data.</text>
</comment>
<dbReference type="InterPro" id="IPR050976">
    <property type="entry name" value="Snaclec"/>
</dbReference>
<evidence type="ECO:0000256" key="1">
    <source>
        <dbReference type="ARBA" id="ARBA00023157"/>
    </source>
</evidence>
<keyword evidence="1" id="KW-1015">Disulfide bond</keyword>
<comment type="caution">
    <text evidence="2">Lacks conserved residue(s) required for the propagation of feature annotation.</text>
</comment>
<feature type="non-terminal residue" evidence="4">
    <location>
        <position position="93"/>
    </location>
</feature>
<sequence length="93" mass="10189">QIVPPGFPNSNVSCDYMLRVDAGKQVELTIEFVEANICCDYLEIFEGEVGMNLLGYLSGEVVEPTVITTTTSNVMRVNWSAGGAVNVRGFRVR</sequence>
<accession>A0AAV5W6U1</accession>
<feature type="non-terminal residue" evidence="4">
    <location>
        <position position="1"/>
    </location>
</feature>
<dbReference type="Pfam" id="PF00431">
    <property type="entry name" value="CUB"/>
    <property type="match status" value="1"/>
</dbReference>
<dbReference type="InterPro" id="IPR035914">
    <property type="entry name" value="Sperma_CUB_dom_sf"/>
</dbReference>
<evidence type="ECO:0000259" key="3">
    <source>
        <dbReference type="PROSITE" id="PS01180"/>
    </source>
</evidence>
<keyword evidence="5" id="KW-1185">Reference proteome</keyword>
<dbReference type="PANTHER" id="PTHR22991:SF40">
    <property type="entry name" value="PROTEIN CBG13490"/>
    <property type="match status" value="1"/>
</dbReference>
<dbReference type="EMBL" id="BTSY01000005">
    <property type="protein sequence ID" value="GMT26459.1"/>
    <property type="molecule type" value="Genomic_DNA"/>
</dbReference>
<protein>
    <recommendedName>
        <fullName evidence="3">CUB domain-containing protein</fullName>
    </recommendedName>
</protein>
<proteinExistence type="predicted"/>